<evidence type="ECO:0000259" key="2">
    <source>
        <dbReference type="Pfam" id="PF20469"/>
    </source>
</evidence>
<dbReference type="InterPro" id="IPR034139">
    <property type="entry name" value="TOPRIM_OLD"/>
</dbReference>
<gene>
    <name evidence="3" type="ORF">HXM94_07945</name>
</gene>
<comment type="caution">
    <text evidence="3">The sequence shown here is derived from an EMBL/GenBank/DDBJ whole genome shotgun (WGS) entry which is preliminary data.</text>
</comment>
<evidence type="ECO:0000259" key="1">
    <source>
        <dbReference type="Pfam" id="PF13175"/>
    </source>
</evidence>
<dbReference type="Pfam" id="PF13175">
    <property type="entry name" value="AAA_15"/>
    <property type="match status" value="1"/>
</dbReference>
<evidence type="ECO:0000313" key="4">
    <source>
        <dbReference type="Proteomes" id="UP000758611"/>
    </source>
</evidence>
<evidence type="ECO:0000313" key="3">
    <source>
        <dbReference type="EMBL" id="MBF1307690.1"/>
    </source>
</evidence>
<sequence length="391" mass="45258">MELADIDIDMLTKSDDFEEFIAELEATEANISEELFKYWTTNNNIKIKFRIDKKEEFDSYNNNKIVERILDIRVGNQRTGVSLPLENRSKGFNWFFSFLVWFRKIQEDINATYILLLDEPGLNLHAKAQNDLLKFLSDLSNKYQIIFTTHSPFMIKTDQLNKVRTVFEKRDGTTISDSVQEKDPNTLFPLQAALGYDLAQNLFVSSKNLLVEGIADLTYISIISAVLEAKGKEGLNQDITIVPVGGADKVVTFISLMRGNKLKIACLLDTFTEQSAKRRLKNMVAKKIINENNILFYHEVLKRDFADVEDLFDISDYIILYNGEFNKKFAKNDFDEEKSFLSQLKDKNEGKDFNHYRLANFLAKNINNISLSEKTLENFENLFKMINIKFD</sequence>
<feature type="domain" description="Endonuclease GajA/Old nuclease/RecF-like AAA" evidence="1">
    <location>
        <begin position="17"/>
        <end position="155"/>
    </location>
</feature>
<dbReference type="EMBL" id="JABZRE010000049">
    <property type="protein sequence ID" value="MBF1307690.1"/>
    <property type="molecule type" value="Genomic_DNA"/>
</dbReference>
<organism evidence="3 4">
    <name type="scientific">Parvimonas micra</name>
    <dbReference type="NCBI Taxonomy" id="33033"/>
    <lineage>
        <taxon>Bacteria</taxon>
        <taxon>Bacillati</taxon>
        <taxon>Bacillota</taxon>
        <taxon>Tissierellia</taxon>
        <taxon>Tissierellales</taxon>
        <taxon>Peptoniphilaceae</taxon>
        <taxon>Parvimonas</taxon>
    </lineage>
</organism>
<name>A0A930E1Z5_9FIRM</name>
<dbReference type="PANTHER" id="PTHR43581:SF3">
    <property type="entry name" value="AAA+ ATPASE DOMAIN-CONTAINING PROTEIN"/>
    <property type="match status" value="1"/>
</dbReference>
<proteinExistence type="predicted"/>
<dbReference type="InterPro" id="IPR041685">
    <property type="entry name" value="AAA_GajA/Old/RecF-like"/>
</dbReference>
<dbReference type="InterPro" id="IPR051396">
    <property type="entry name" value="Bact_Antivir_Def_Nuclease"/>
</dbReference>
<dbReference type="InterPro" id="IPR027417">
    <property type="entry name" value="P-loop_NTPase"/>
</dbReference>
<dbReference type="AlphaFoldDB" id="A0A930E1Z5"/>
<protein>
    <submittedName>
        <fullName evidence="3">AAA family ATPase</fullName>
    </submittedName>
</protein>
<dbReference type="CDD" id="cd00267">
    <property type="entry name" value="ABC_ATPase"/>
    <property type="match status" value="1"/>
</dbReference>
<dbReference type="Gene3D" id="3.40.50.300">
    <property type="entry name" value="P-loop containing nucleotide triphosphate hydrolases"/>
    <property type="match status" value="1"/>
</dbReference>
<accession>A0A930E1Z5</accession>
<dbReference type="SUPFAM" id="SSF52540">
    <property type="entry name" value="P-loop containing nucleoside triphosphate hydrolases"/>
    <property type="match status" value="1"/>
</dbReference>
<dbReference type="Proteomes" id="UP000758611">
    <property type="component" value="Unassembled WGS sequence"/>
</dbReference>
<reference evidence="3" key="1">
    <citation type="submission" date="2020-04" db="EMBL/GenBank/DDBJ databases">
        <title>Deep metagenomics examines the oral microbiome during advanced dental caries in children, revealing novel taxa and co-occurrences with host molecules.</title>
        <authorList>
            <person name="Baker J.L."/>
            <person name="Morton J.T."/>
            <person name="Dinis M."/>
            <person name="Alvarez R."/>
            <person name="Tran N.C."/>
            <person name="Knight R."/>
            <person name="Edlund A."/>
        </authorList>
    </citation>
    <scope>NUCLEOTIDE SEQUENCE</scope>
    <source>
        <strain evidence="3">JCVI_23_bin.11</strain>
    </source>
</reference>
<dbReference type="PANTHER" id="PTHR43581">
    <property type="entry name" value="ATP/GTP PHOSPHATASE"/>
    <property type="match status" value="1"/>
</dbReference>
<feature type="domain" description="OLD protein-like TOPRIM" evidence="2">
    <location>
        <begin position="203"/>
        <end position="269"/>
    </location>
</feature>
<dbReference type="Pfam" id="PF20469">
    <property type="entry name" value="OLD-like_TOPRIM"/>
    <property type="match status" value="1"/>
</dbReference>